<protein>
    <recommendedName>
        <fullName evidence="8">Rod shape-determining protein MreD</fullName>
    </recommendedName>
</protein>
<keyword evidence="3 8" id="KW-1003">Cell membrane</keyword>
<evidence type="ECO:0000256" key="5">
    <source>
        <dbReference type="ARBA" id="ARBA00022960"/>
    </source>
</evidence>
<keyword evidence="6 9" id="KW-1133">Transmembrane helix</keyword>
<feature type="transmembrane region" description="Helical" evidence="9">
    <location>
        <begin position="6"/>
        <end position="25"/>
    </location>
</feature>
<evidence type="ECO:0000256" key="3">
    <source>
        <dbReference type="ARBA" id="ARBA00022475"/>
    </source>
</evidence>
<keyword evidence="11" id="KW-1185">Reference proteome</keyword>
<accession>A0AAV3U6I6</accession>
<dbReference type="PIRSF" id="PIRSF018472">
    <property type="entry name" value="MreD_proteobac"/>
    <property type="match status" value="1"/>
</dbReference>
<comment type="subcellular location">
    <subcellularLocation>
        <location evidence="8">Cell inner membrane</location>
    </subcellularLocation>
    <subcellularLocation>
        <location evidence="1">Cell membrane</location>
        <topology evidence="1">Multi-pass membrane protein</topology>
    </subcellularLocation>
</comment>
<dbReference type="NCBIfam" id="TIGR03426">
    <property type="entry name" value="shape_MreD"/>
    <property type="match status" value="1"/>
</dbReference>
<keyword evidence="7 8" id="KW-0472">Membrane</keyword>
<evidence type="ECO:0000256" key="1">
    <source>
        <dbReference type="ARBA" id="ARBA00004651"/>
    </source>
</evidence>
<evidence type="ECO:0000256" key="4">
    <source>
        <dbReference type="ARBA" id="ARBA00022692"/>
    </source>
</evidence>
<sequence>MAVRPHNRWIIIFSFVAALTFGVLPMPEEVSWLRPQFVVVVFIYWCLTLPQVVGVISAWLVGISVDIVNHNVLGQHALALVVVAYICLLSYQRIRSYLFWQQSMWVFVMVGINQLFVNWVHSLDGHSAHPQQFLLPALSSALLWPLLHTLLERMRVRYRVL</sequence>
<name>A0AAV3U6I6_9ALTE</name>
<evidence type="ECO:0000313" key="11">
    <source>
        <dbReference type="Proteomes" id="UP001409585"/>
    </source>
</evidence>
<keyword evidence="4 9" id="KW-0812">Transmembrane</keyword>
<dbReference type="Pfam" id="PF04093">
    <property type="entry name" value="MreD"/>
    <property type="match status" value="1"/>
</dbReference>
<evidence type="ECO:0000256" key="7">
    <source>
        <dbReference type="ARBA" id="ARBA00023136"/>
    </source>
</evidence>
<evidence type="ECO:0000256" key="2">
    <source>
        <dbReference type="ARBA" id="ARBA00007776"/>
    </source>
</evidence>
<dbReference type="GO" id="GO:0005886">
    <property type="term" value="C:plasma membrane"/>
    <property type="evidence" value="ECO:0007669"/>
    <property type="project" value="UniProtKB-SubCell"/>
</dbReference>
<dbReference type="Proteomes" id="UP001409585">
    <property type="component" value="Unassembled WGS sequence"/>
</dbReference>
<dbReference type="AlphaFoldDB" id="A0AAV3U6I6"/>
<feature type="transmembrane region" description="Helical" evidence="9">
    <location>
        <begin position="103"/>
        <end position="121"/>
    </location>
</feature>
<comment type="function">
    <text evidence="8">Involved in formation of the rod shape of the cell. May also contribute to regulation of formation of penicillin-binding proteins.</text>
</comment>
<dbReference type="PANTHER" id="PTHR37484">
    <property type="entry name" value="ROD SHAPE-DETERMINING PROTEIN MRED"/>
    <property type="match status" value="1"/>
</dbReference>
<keyword evidence="5 8" id="KW-0133">Cell shape</keyword>
<gene>
    <name evidence="10" type="primary">mreD</name>
    <name evidence="10" type="ORF">GCM10025791_37140</name>
</gene>
<evidence type="ECO:0000256" key="8">
    <source>
        <dbReference type="PIRNR" id="PIRNR018472"/>
    </source>
</evidence>
<dbReference type="InterPro" id="IPR007227">
    <property type="entry name" value="Cell_shape_determining_MreD"/>
</dbReference>
<keyword evidence="8" id="KW-0997">Cell inner membrane</keyword>
<comment type="similarity">
    <text evidence="2 8">Belongs to the MreD family.</text>
</comment>
<dbReference type="InterPro" id="IPR026034">
    <property type="entry name" value="MreD_proteobac"/>
</dbReference>
<dbReference type="RefSeq" id="WP_345425986.1">
    <property type="nucleotide sequence ID" value="NZ_AP031496.1"/>
</dbReference>
<comment type="caution">
    <text evidence="10">The sequence shown here is derived from an EMBL/GenBank/DDBJ whole genome shotgun (WGS) entry which is preliminary data.</text>
</comment>
<proteinExistence type="inferred from homology"/>
<feature type="transmembrane region" description="Helical" evidence="9">
    <location>
        <begin position="73"/>
        <end position="91"/>
    </location>
</feature>
<evidence type="ECO:0000313" key="10">
    <source>
        <dbReference type="EMBL" id="GAA4952841.1"/>
    </source>
</evidence>
<dbReference type="GO" id="GO:0008360">
    <property type="term" value="P:regulation of cell shape"/>
    <property type="evidence" value="ECO:0007669"/>
    <property type="project" value="UniProtKB-UniRule"/>
</dbReference>
<organism evidence="10 11">
    <name type="scientific">Halioxenophilus aromaticivorans</name>
    <dbReference type="NCBI Taxonomy" id="1306992"/>
    <lineage>
        <taxon>Bacteria</taxon>
        <taxon>Pseudomonadati</taxon>
        <taxon>Pseudomonadota</taxon>
        <taxon>Gammaproteobacteria</taxon>
        <taxon>Alteromonadales</taxon>
        <taxon>Alteromonadaceae</taxon>
        <taxon>Halioxenophilus</taxon>
    </lineage>
</organism>
<dbReference type="EMBL" id="BAABLX010000029">
    <property type="protein sequence ID" value="GAA4952841.1"/>
    <property type="molecule type" value="Genomic_DNA"/>
</dbReference>
<reference evidence="11" key="1">
    <citation type="journal article" date="2019" name="Int. J. Syst. Evol. Microbiol.">
        <title>The Global Catalogue of Microorganisms (GCM) 10K type strain sequencing project: providing services to taxonomists for standard genome sequencing and annotation.</title>
        <authorList>
            <consortium name="The Broad Institute Genomics Platform"/>
            <consortium name="The Broad Institute Genome Sequencing Center for Infectious Disease"/>
            <person name="Wu L."/>
            <person name="Ma J."/>
        </authorList>
    </citation>
    <scope>NUCLEOTIDE SEQUENCE [LARGE SCALE GENOMIC DNA]</scope>
    <source>
        <strain evidence="11">JCM 19134</strain>
    </source>
</reference>
<dbReference type="PANTHER" id="PTHR37484:SF1">
    <property type="entry name" value="ROD SHAPE-DETERMINING PROTEIN MRED"/>
    <property type="match status" value="1"/>
</dbReference>
<feature type="transmembrane region" description="Helical" evidence="9">
    <location>
        <begin position="133"/>
        <end position="151"/>
    </location>
</feature>
<evidence type="ECO:0000256" key="6">
    <source>
        <dbReference type="ARBA" id="ARBA00022989"/>
    </source>
</evidence>
<evidence type="ECO:0000256" key="9">
    <source>
        <dbReference type="SAM" id="Phobius"/>
    </source>
</evidence>
<feature type="transmembrane region" description="Helical" evidence="9">
    <location>
        <begin position="37"/>
        <end position="61"/>
    </location>
</feature>